<dbReference type="EMBL" id="JAVLVU010000001">
    <property type="protein sequence ID" value="MDT3402472.1"/>
    <property type="molecule type" value="Genomic_DNA"/>
</dbReference>
<evidence type="ECO:0000256" key="2">
    <source>
        <dbReference type="ARBA" id="ARBA00022884"/>
    </source>
</evidence>
<keyword evidence="7" id="KW-0346">Stress response</keyword>
<gene>
    <name evidence="7" type="ORF">QE417_001544</name>
</gene>
<dbReference type="PROSITE" id="PS50889">
    <property type="entry name" value="S4"/>
    <property type="match status" value="1"/>
</dbReference>
<dbReference type="Gene3D" id="3.10.290.10">
    <property type="entry name" value="RNA-binding S4 domain"/>
    <property type="match status" value="1"/>
</dbReference>
<dbReference type="SUPFAM" id="SSF55174">
    <property type="entry name" value="Alpha-L RNA-binding motif"/>
    <property type="match status" value="1"/>
</dbReference>
<reference evidence="8" key="1">
    <citation type="submission" date="2023-07" db="EMBL/GenBank/DDBJ databases">
        <title>Functional and genomic diversity of the sorghum phyllosphere microbiome.</title>
        <authorList>
            <person name="Shade A."/>
        </authorList>
    </citation>
    <scope>NUCLEOTIDE SEQUENCE [LARGE SCALE GENOMIC DNA]</scope>
    <source>
        <strain evidence="8">SORGH_AS_0422</strain>
    </source>
</reference>
<dbReference type="PIRSF" id="PIRSF016821">
    <property type="entry name" value="HSP15"/>
    <property type="match status" value="1"/>
</dbReference>
<dbReference type="Pfam" id="PF01479">
    <property type="entry name" value="S4"/>
    <property type="match status" value="1"/>
</dbReference>
<comment type="caution">
    <text evidence="7">The sequence shown here is derived from an EMBL/GenBank/DDBJ whole genome shotgun (WGS) entry which is preliminary data.</text>
</comment>
<evidence type="ECO:0000313" key="8">
    <source>
        <dbReference type="Proteomes" id="UP001258315"/>
    </source>
</evidence>
<dbReference type="InterPro" id="IPR036986">
    <property type="entry name" value="S4_RNA-bd_sf"/>
</dbReference>
<dbReference type="InterPro" id="IPR002942">
    <property type="entry name" value="S4_RNA-bd"/>
</dbReference>
<dbReference type="RefSeq" id="WP_311948981.1">
    <property type="nucleotide sequence ID" value="NZ_JAVLVU010000001.1"/>
</dbReference>
<organism evidence="7 8">
    <name type="scientific">Mucilaginibacter terrae</name>
    <dbReference type="NCBI Taxonomy" id="1955052"/>
    <lineage>
        <taxon>Bacteria</taxon>
        <taxon>Pseudomonadati</taxon>
        <taxon>Bacteroidota</taxon>
        <taxon>Sphingobacteriia</taxon>
        <taxon>Sphingobacteriales</taxon>
        <taxon>Sphingobacteriaceae</taxon>
        <taxon>Mucilaginibacter</taxon>
    </lineage>
</organism>
<keyword evidence="3" id="KW-0238">DNA-binding</keyword>
<feature type="domain" description="RNA-binding S4" evidence="6">
    <location>
        <begin position="7"/>
        <end position="64"/>
    </location>
</feature>
<evidence type="ECO:0000313" key="7">
    <source>
        <dbReference type="EMBL" id="MDT3402472.1"/>
    </source>
</evidence>
<evidence type="ECO:0000256" key="1">
    <source>
        <dbReference type="ARBA" id="ARBA00008396"/>
    </source>
</evidence>
<accession>A0ABU3GU28</accession>
<proteinExistence type="inferred from homology"/>
<evidence type="ECO:0000256" key="5">
    <source>
        <dbReference type="SAM" id="MobiDB-lite"/>
    </source>
</evidence>
<keyword evidence="2 4" id="KW-0694">RNA-binding</keyword>
<dbReference type="SMART" id="SM00363">
    <property type="entry name" value="S4"/>
    <property type="match status" value="1"/>
</dbReference>
<name>A0ABU3GU28_9SPHI</name>
<comment type="similarity">
    <text evidence="1">Belongs to the HSP15 family.</text>
</comment>
<dbReference type="Proteomes" id="UP001258315">
    <property type="component" value="Unassembled WGS sequence"/>
</dbReference>
<evidence type="ECO:0000256" key="3">
    <source>
        <dbReference type="ARBA" id="ARBA00023125"/>
    </source>
</evidence>
<sequence length="145" mass="16445">MPEKEKLRIDKYLWSIRLFKTRTLATEACKAGRVKLNGQNIKASHEVKVGETYNVSKGLERKIITVTGLLENRVDAKKAVEFYADLTPAENSTAFKSMFNAPMLRRDRGAGRPTKRDRREIDDLQEGYFTPPPPQGGTEAEETED</sequence>
<keyword evidence="8" id="KW-1185">Reference proteome</keyword>
<protein>
    <submittedName>
        <fullName evidence="7">Ribosome-associated heat shock protein Hsp15</fullName>
    </submittedName>
</protein>
<evidence type="ECO:0000259" key="6">
    <source>
        <dbReference type="SMART" id="SM00363"/>
    </source>
</evidence>
<dbReference type="InterPro" id="IPR025708">
    <property type="entry name" value="HSP15"/>
</dbReference>
<dbReference type="CDD" id="cd00165">
    <property type="entry name" value="S4"/>
    <property type="match status" value="1"/>
</dbReference>
<feature type="region of interest" description="Disordered" evidence="5">
    <location>
        <begin position="100"/>
        <end position="145"/>
    </location>
</feature>
<evidence type="ECO:0000256" key="4">
    <source>
        <dbReference type="PROSITE-ProRule" id="PRU00182"/>
    </source>
</evidence>